<dbReference type="InterPro" id="IPR023753">
    <property type="entry name" value="FAD/NAD-binding_dom"/>
</dbReference>
<dbReference type="EMBL" id="SNVJ01000004">
    <property type="protein sequence ID" value="MXP62837.1"/>
    <property type="molecule type" value="Genomic_DNA"/>
</dbReference>
<dbReference type="InterPro" id="IPR041854">
    <property type="entry name" value="BFD-like_2Fe2S-bd_dom_sf"/>
</dbReference>
<dbReference type="Pfam" id="PF17806">
    <property type="entry name" value="SO_alpha_A3"/>
    <property type="match status" value="1"/>
</dbReference>
<feature type="domain" description="FAD/NAD(P)-binding" evidence="2">
    <location>
        <begin position="1"/>
        <end position="313"/>
    </location>
</feature>
<dbReference type="Proteomes" id="UP000460715">
    <property type="component" value="Unassembled WGS sequence"/>
</dbReference>
<organism evidence="4 5">
    <name type="scientific">Teichococcus coralli</name>
    <dbReference type="NCBI Taxonomy" id="2545983"/>
    <lineage>
        <taxon>Bacteria</taxon>
        <taxon>Pseudomonadati</taxon>
        <taxon>Pseudomonadota</taxon>
        <taxon>Alphaproteobacteria</taxon>
        <taxon>Acetobacterales</taxon>
        <taxon>Roseomonadaceae</taxon>
        <taxon>Roseomonas</taxon>
    </lineage>
</organism>
<dbReference type="InterPro" id="IPR051691">
    <property type="entry name" value="Metab_Enz_Cyan_OpOx_G3PDH"/>
</dbReference>
<sequence>MRIAVVGAGPAGVRAVEVLAAAGHRPIWIDEAPEGGGRVYQRPPAPLRRDARALYGFEAKRATALHAAFDALKARADWRPETLAWHIRPGAKRLHTLHRGAQDVVEYDAALLCTGAMDRVVPVPGWTLPGVTTLGGAQIALKAQGCGIGRRVVFLGSGPLLWLVAYQYAKAEAEVAAVLDTTPFATKAAAAPGLLRGGATFAKGLYYIGWLRARRVRVAEGVTPLAIEGGAEGVTGLRWRDAGGREHAVACDAVGLGWGLRPEAQLADLAGIPFRFDALQHNWVPVRDAAGRTPVAGHYLAGDGAGIGGAEVAELAGARAALALLQDAGQAVEAATVARLDAALARQQRFRAALDRAFPFPAHLAAGLPDDAILCRCEGLRAGDLRAAARAGNAAGPAPEMNRAKAFSRTGMGRCQGRVCGAAAAEILAAELGQPVEAIGRLRGQPPVKPMPIAAPRPASEPVP</sequence>
<evidence type="ECO:0000313" key="5">
    <source>
        <dbReference type="Proteomes" id="UP000460715"/>
    </source>
</evidence>
<dbReference type="InterPro" id="IPR041117">
    <property type="entry name" value="SoxA_A3"/>
</dbReference>
<evidence type="ECO:0000259" key="2">
    <source>
        <dbReference type="Pfam" id="PF07992"/>
    </source>
</evidence>
<protein>
    <submittedName>
        <fullName evidence="4">FAD/NAD(P)-binding oxidoreductase</fullName>
    </submittedName>
</protein>
<proteinExistence type="predicted"/>
<evidence type="ECO:0000313" key="4">
    <source>
        <dbReference type="EMBL" id="MXP62837.1"/>
    </source>
</evidence>
<evidence type="ECO:0000256" key="1">
    <source>
        <dbReference type="ARBA" id="ARBA00023002"/>
    </source>
</evidence>
<name>A0A845BBV0_9PROT</name>
<dbReference type="OrthoDB" id="9801699at2"/>
<accession>A0A845BBV0</accession>
<keyword evidence="5" id="KW-1185">Reference proteome</keyword>
<dbReference type="PIRSF" id="PIRSF037495">
    <property type="entry name" value="Opine_OX_OoxA/HcnB"/>
    <property type="match status" value="1"/>
</dbReference>
<reference evidence="4 5" key="1">
    <citation type="submission" date="2019-03" db="EMBL/GenBank/DDBJ databases">
        <title>Roseomonas sp. a novel Roseomonas species isolated from Sea whip Gorgonian.</title>
        <authorList>
            <person name="Li F."/>
            <person name="Pan X."/>
            <person name="Huang S."/>
            <person name="Li Z."/>
            <person name="Meng B."/>
        </authorList>
    </citation>
    <scope>NUCLEOTIDE SEQUENCE [LARGE SCALE GENOMIC DNA]</scope>
    <source>
        <strain evidence="4 5">M0104</strain>
    </source>
</reference>
<comment type="caution">
    <text evidence="4">The sequence shown here is derived from an EMBL/GenBank/DDBJ whole genome shotgun (WGS) entry which is preliminary data.</text>
</comment>
<dbReference type="PRINTS" id="PR00368">
    <property type="entry name" value="FADPNR"/>
</dbReference>
<dbReference type="InterPro" id="IPR017224">
    <property type="entry name" value="Opine_Oxase_asu/HCN_bsu"/>
</dbReference>
<gene>
    <name evidence="4" type="ORF">E0493_05670</name>
</gene>
<dbReference type="InterPro" id="IPR036188">
    <property type="entry name" value="FAD/NAD-bd_sf"/>
</dbReference>
<dbReference type="Gene3D" id="1.10.10.1100">
    <property type="entry name" value="BFD-like [2Fe-2S]-binding domain"/>
    <property type="match status" value="1"/>
</dbReference>
<dbReference type="RefSeq" id="WP_160935967.1">
    <property type="nucleotide sequence ID" value="NZ_SNVJ01000004.1"/>
</dbReference>
<dbReference type="Gene3D" id="3.50.50.60">
    <property type="entry name" value="FAD/NAD(P)-binding domain"/>
    <property type="match status" value="2"/>
</dbReference>
<dbReference type="GO" id="GO:0016491">
    <property type="term" value="F:oxidoreductase activity"/>
    <property type="evidence" value="ECO:0007669"/>
    <property type="project" value="UniProtKB-KW"/>
</dbReference>
<dbReference type="PANTHER" id="PTHR42949">
    <property type="entry name" value="ANAEROBIC GLYCEROL-3-PHOSPHATE DEHYDROGENASE SUBUNIT B"/>
    <property type="match status" value="1"/>
</dbReference>
<feature type="domain" description="SoxA A3" evidence="3">
    <location>
        <begin position="399"/>
        <end position="455"/>
    </location>
</feature>
<dbReference type="PANTHER" id="PTHR42949:SF3">
    <property type="entry name" value="ANAEROBIC GLYCEROL-3-PHOSPHATE DEHYDROGENASE SUBUNIT B"/>
    <property type="match status" value="1"/>
</dbReference>
<evidence type="ECO:0000259" key="3">
    <source>
        <dbReference type="Pfam" id="PF17806"/>
    </source>
</evidence>
<dbReference type="AlphaFoldDB" id="A0A845BBV0"/>
<dbReference type="Pfam" id="PF07992">
    <property type="entry name" value="Pyr_redox_2"/>
    <property type="match status" value="1"/>
</dbReference>
<dbReference type="SUPFAM" id="SSF51905">
    <property type="entry name" value="FAD/NAD(P)-binding domain"/>
    <property type="match status" value="1"/>
</dbReference>
<keyword evidence="1" id="KW-0560">Oxidoreductase</keyword>